<keyword evidence="1" id="KW-0680">Restriction system</keyword>
<keyword evidence="5" id="KW-1185">Reference proteome</keyword>
<sequence length="111" mass="12609">MQAETFVAVFEVGACQVLKTVSDSKDEDPAMRPFQLSEAEEEEQKRRFLTPDDPLCFLVVTAKLMTGFDAPNEGVLYLDKPLKAHNLFQTITRTGFQQTVMPRQTPSEQQR</sequence>
<dbReference type="InterPro" id="IPR027417">
    <property type="entry name" value="P-loop_NTPase"/>
</dbReference>
<feature type="domain" description="Restriction endonuclease type I HsdR second RecA-like helicase" evidence="3">
    <location>
        <begin position="48"/>
        <end position="94"/>
    </location>
</feature>
<name>A0ABP6S4V1_9ACTN</name>
<dbReference type="PANTHER" id="PTHR30195:SF15">
    <property type="entry name" value="TYPE I RESTRICTION ENZYME HINDI ENDONUCLEASE SUBUNIT"/>
    <property type="match status" value="1"/>
</dbReference>
<gene>
    <name evidence="4" type="ORF">GCM10020367_05470</name>
</gene>
<dbReference type="EMBL" id="BAAAYL010000001">
    <property type="protein sequence ID" value="GAA3368177.1"/>
    <property type="molecule type" value="Genomic_DNA"/>
</dbReference>
<dbReference type="InterPro" id="IPR051268">
    <property type="entry name" value="Type-I_R_enzyme_R_subunit"/>
</dbReference>
<evidence type="ECO:0000256" key="1">
    <source>
        <dbReference type="ARBA" id="ARBA00022747"/>
    </source>
</evidence>
<comment type="caution">
    <text evidence="4">The sequence shown here is derived from an EMBL/GenBank/DDBJ whole genome shotgun (WGS) entry which is preliminary data.</text>
</comment>
<dbReference type="Pfam" id="PF22679">
    <property type="entry name" value="T1R_D3-like"/>
    <property type="match status" value="1"/>
</dbReference>
<evidence type="ECO:0000313" key="5">
    <source>
        <dbReference type="Proteomes" id="UP001499990"/>
    </source>
</evidence>
<evidence type="ECO:0000259" key="3">
    <source>
        <dbReference type="Pfam" id="PF22679"/>
    </source>
</evidence>
<reference evidence="5" key="1">
    <citation type="journal article" date="2019" name="Int. J. Syst. Evol. Microbiol.">
        <title>The Global Catalogue of Microorganisms (GCM) 10K type strain sequencing project: providing services to taxonomists for standard genome sequencing and annotation.</title>
        <authorList>
            <consortium name="The Broad Institute Genomics Platform"/>
            <consortium name="The Broad Institute Genome Sequencing Center for Infectious Disease"/>
            <person name="Wu L."/>
            <person name="Ma J."/>
        </authorList>
    </citation>
    <scope>NUCLEOTIDE SEQUENCE [LARGE SCALE GENOMIC DNA]</scope>
    <source>
        <strain evidence="5">JCM 9651</strain>
    </source>
</reference>
<evidence type="ECO:0000313" key="4">
    <source>
        <dbReference type="EMBL" id="GAA3368177.1"/>
    </source>
</evidence>
<evidence type="ECO:0000256" key="2">
    <source>
        <dbReference type="SAM" id="MobiDB-lite"/>
    </source>
</evidence>
<dbReference type="Proteomes" id="UP001499990">
    <property type="component" value="Unassembled WGS sequence"/>
</dbReference>
<proteinExistence type="predicted"/>
<feature type="region of interest" description="Disordered" evidence="2">
    <location>
        <begin position="23"/>
        <end position="46"/>
    </location>
</feature>
<dbReference type="InterPro" id="IPR055180">
    <property type="entry name" value="HsdR_RecA-like_helicase_dom_2"/>
</dbReference>
<dbReference type="Gene3D" id="3.40.50.300">
    <property type="entry name" value="P-loop containing nucleotide triphosphate hydrolases"/>
    <property type="match status" value="1"/>
</dbReference>
<accession>A0ABP6S4V1</accession>
<dbReference type="PANTHER" id="PTHR30195">
    <property type="entry name" value="TYPE I SITE-SPECIFIC DEOXYRIBONUCLEASE PROTEIN SUBUNIT M AND R"/>
    <property type="match status" value="1"/>
</dbReference>
<organism evidence="4 5">
    <name type="scientific">Streptomyces sannanensis</name>
    <dbReference type="NCBI Taxonomy" id="285536"/>
    <lineage>
        <taxon>Bacteria</taxon>
        <taxon>Bacillati</taxon>
        <taxon>Actinomycetota</taxon>
        <taxon>Actinomycetes</taxon>
        <taxon>Kitasatosporales</taxon>
        <taxon>Streptomycetaceae</taxon>
        <taxon>Streptomyces</taxon>
    </lineage>
</organism>
<protein>
    <recommendedName>
        <fullName evidence="3">Restriction endonuclease type I HsdR second RecA-like helicase domain-containing protein</fullName>
    </recommendedName>
</protein>